<keyword evidence="3" id="KW-1185">Reference proteome</keyword>
<evidence type="ECO:0000313" key="2">
    <source>
        <dbReference type="EMBL" id="EAX86317.1"/>
    </source>
</evidence>
<dbReference type="OrthoDB" id="10255522at2759"/>
<reference evidence="2" key="2">
    <citation type="journal article" date="2007" name="Science">
        <title>Draft genome sequence of the sexually transmitted pathogen Trichomonas vaginalis.</title>
        <authorList>
            <person name="Carlton J.M."/>
            <person name="Hirt R.P."/>
            <person name="Silva J.C."/>
            <person name="Delcher A.L."/>
            <person name="Schatz M."/>
            <person name="Zhao Q."/>
            <person name="Wortman J.R."/>
            <person name="Bidwell S.L."/>
            <person name="Alsmark U.C.M."/>
            <person name="Besteiro S."/>
            <person name="Sicheritz-Ponten T."/>
            <person name="Noel C.J."/>
            <person name="Dacks J.B."/>
            <person name="Foster P.G."/>
            <person name="Simillion C."/>
            <person name="Van de Peer Y."/>
            <person name="Miranda-Saavedra D."/>
            <person name="Barton G.J."/>
            <person name="Westrop G.D."/>
            <person name="Mueller S."/>
            <person name="Dessi D."/>
            <person name="Fiori P.L."/>
            <person name="Ren Q."/>
            <person name="Paulsen I."/>
            <person name="Zhang H."/>
            <person name="Bastida-Corcuera F.D."/>
            <person name="Simoes-Barbosa A."/>
            <person name="Brown M.T."/>
            <person name="Hayes R.D."/>
            <person name="Mukherjee M."/>
            <person name="Okumura C.Y."/>
            <person name="Schneider R."/>
            <person name="Smith A.J."/>
            <person name="Vanacova S."/>
            <person name="Villalvazo M."/>
            <person name="Haas B.J."/>
            <person name="Pertea M."/>
            <person name="Feldblyum T.V."/>
            <person name="Utterback T.R."/>
            <person name="Shu C.L."/>
            <person name="Osoegawa K."/>
            <person name="de Jong P.J."/>
            <person name="Hrdy I."/>
            <person name="Horvathova L."/>
            <person name="Zubacova Z."/>
            <person name="Dolezal P."/>
            <person name="Malik S.B."/>
            <person name="Logsdon J.M. Jr."/>
            <person name="Henze K."/>
            <person name="Gupta A."/>
            <person name="Wang C.C."/>
            <person name="Dunne R.L."/>
            <person name="Upcroft J.A."/>
            <person name="Upcroft P."/>
            <person name="White O."/>
            <person name="Salzberg S.L."/>
            <person name="Tang P."/>
            <person name="Chiu C.-H."/>
            <person name="Lee Y.-S."/>
            <person name="Embley T.M."/>
            <person name="Coombs G.H."/>
            <person name="Mottram J.C."/>
            <person name="Tachezy J."/>
            <person name="Fraser-Liggett C.M."/>
            <person name="Johnson P.J."/>
        </authorList>
    </citation>
    <scope>NUCLEOTIDE SEQUENCE [LARGE SCALE GENOMIC DNA]</scope>
    <source>
        <strain evidence="2">G3</strain>
    </source>
</reference>
<dbReference type="VEuPathDB" id="TrichDB:TVAG_029390"/>
<dbReference type="InParanoid" id="A2G944"/>
<evidence type="ECO:0000313" key="3">
    <source>
        <dbReference type="Proteomes" id="UP000001542"/>
    </source>
</evidence>
<evidence type="ECO:0000256" key="1">
    <source>
        <dbReference type="SAM" id="Coils"/>
    </source>
</evidence>
<proteinExistence type="predicted"/>
<organism evidence="2 3">
    <name type="scientific">Trichomonas vaginalis (strain ATCC PRA-98 / G3)</name>
    <dbReference type="NCBI Taxonomy" id="412133"/>
    <lineage>
        <taxon>Eukaryota</taxon>
        <taxon>Metamonada</taxon>
        <taxon>Parabasalia</taxon>
        <taxon>Trichomonadida</taxon>
        <taxon>Trichomonadidae</taxon>
        <taxon>Trichomonas</taxon>
    </lineage>
</organism>
<accession>A2G944</accession>
<gene>
    <name evidence="2" type="ORF">TVAG_029390</name>
</gene>
<sequence>MESIFEPISQIIERADPNSKEIIDDVVNNFISSFSFTTKSLVLANNDPEFARLIKNLAKLMVKTIIKDEKCIELIILKFFIRLCKLPHLTKIVSQEINLDLLISMLFNEESLKKEAVYAEYFHLISLLTINNIPIITNRSTFDTLFKNIYVCLQVPEIRYWALITTNNFARNSQQFMSFLRMNHNFNPFKRLINDLLISEDRNIIGAAFSAATALSPITEDFQTAFIAAQKLCESDNPRELFLASLSQSILQIEKDNGISSALYCALFISLGKSCGIDASEAANALTQMNPIYCEQLTKDEIRTFIMRLINIQEGFVSLAHCGLLYKLVDAVPEYISALRDPFDIFYSALQNYMRYDPSITSTETYMSLLYIMRLFLNSPGIKDKLLVLLTDHQEYIFSEFERRITQENSALSASLFHFLMDCSLFIGGWTPRIKQIIVNSKFASLLCISLLSSNSKREISSALLAMQLLLTDNSTQYIFFEQFTDSIYKMNSKAYFPVENIEDALRKEQKSREIEITDYTLKNINYEKTIEELKKKYYISQKQVSKLENTIHELNRVNKLKDQDLKNKDILISELNKKIEGSVRQVANSKEDNAKLAQKINYYKKKVTIINDCLNENRSLKSQNEILSKKVDTILTQNGTLEAQLTKFKEAFDQQNKKYITTAKKTADLEVQIEKLSKKNAILEKDLASSVSLSEKQKIEIIQVTSLRDEWMGKSTKFDELNQSLIKENNELKATIESNNSVIESTTKQIEILKQTVENLKKENKKLCGYVTFDNRVITAQKQTVEKILTTSK</sequence>
<protein>
    <submittedName>
        <fullName evidence="2">Uncharacterized protein</fullName>
    </submittedName>
</protein>
<dbReference type="RefSeq" id="XP_001299247.1">
    <property type="nucleotide sequence ID" value="XM_001299246.1"/>
</dbReference>
<dbReference type="AlphaFoldDB" id="A2G944"/>
<keyword evidence="1" id="KW-0175">Coiled coil</keyword>
<feature type="coiled-coil region" evidence="1">
    <location>
        <begin position="517"/>
        <end position="631"/>
    </location>
</feature>
<dbReference type="KEGG" id="tva:4743968"/>
<reference evidence="2" key="1">
    <citation type="submission" date="2006-10" db="EMBL/GenBank/DDBJ databases">
        <authorList>
            <person name="Amadeo P."/>
            <person name="Zhao Q."/>
            <person name="Wortman J."/>
            <person name="Fraser-Liggett C."/>
            <person name="Carlton J."/>
        </authorList>
    </citation>
    <scope>NUCLEOTIDE SEQUENCE</scope>
    <source>
        <strain evidence="2">G3</strain>
    </source>
</reference>
<dbReference type="VEuPathDB" id="TrichDB:TVAGG3_0926040"/>
<name>A2G944_TRIV3</name>
<dbReference type="EMBL" id="DS114679">
    <property type="protein sequence ID" value="EAX86317.1"/>
    <property type="molecule type" value="Genomic_DNA"/>
</dbReference>
<dbReference type="Proteomes" id="UP000001542">
    <property type="component" value="Unassembled WGS sequence"/>
</dbReference>